<dbReference type="InterPro" id="IPR005106">
    <property type="entry name" value="Asp/hSer_DH_NAD-bd"/>
</dbReference>
<dbReference type="InterPro" id="IPR036291">
    <property type="entry name" value="NAD(P)-bd_dom_sf"/>
</dbReference>
<dbReference type="PANTHER" id="PTHR31873:SF6">
    <property type="entry name" value="ASPARTATE DEHYDROGENASE DOMAIN-CONTAINING PROTEIN"/>
    <property type="match status" value="1"/>
</dbReference>
<feature type="domain" description="Aspartate/homoserine dehydrogenase NAD-binding" evidence="3">
    <location>
        <begin position="11"/>
        <end position="116"/>
    </location>
</feature>
<keyword evidence="5" id="KW-1185">Reference proteome</keyword>
<reference evidence="4 5" key="1">
    <citation type="submission" date="2020-07" db="EMBL/GenBank/DDBJ databases">
        <title>Gai3-2, isolated from salt lake.</title>
        <authorList>
            <person name="Cui H."/>
            <person name="Shi X."/>
        </authorList>
    </citation>
    <scope>NUCLEOTIDE SEQUENCE [LARGE SCALE GENOMIC DNA]</scope>
    <source>
        <strain evidence="4 5">Gai3-2</strain>
    </source>
</reference>
<dbReference type="Pfam" id="PF01958">
    <property type="entry name" value="Asp_DH_C"/>
    <property type="match status" value="1"/>
</dbReference>
<dbReference type="Pfam" id="PF03447">
    <property type="entry name" value="NAD_binding_3"/>
    <property type="match status" value="1"/>
</dbReference>
<sequence>MTQTHSIGLLGYGRICRALADYVERDPAFELAYVYVRSPRDDLPTDRQVTDLAELSDRPVDLVVEGAAPEAVAGLGDAVLPTSDLMLLSGSALVDPDVEEGLERLADEHGTAVYLPHAALLGVDGLVDARSELESVDIEATKAPSHLDFDYTDEWDEEAVTERTVLYEGPVRGLCRMFPRNFNSHAAVALASLGLDDTRSRLVADPDADSALHVISASGEGFDLEITRDSAIEGVTGDYTLVSIWGSIRRVLDADGGLRFV</sequence>
<evidence type="ECO:0000313" key="5">
    <source>
        <dbReference type="Proteomes" id="UP000509750"/>
    </source>
</evidence>
<dbReference type="OrthoDB" id="15415at2157"/>
<dbReference type="GO" id="GO:0033735">
    <property type="term" value="F:aspartate dehydrogenase [NAD(P)+] activity"/>
    <property type="evidence" value="ECO:0007669"/>
    <property type="project" value="InterPro"/>
</dbReference>
<evidence type="ECO:0000259" key="3">
    <source>
        <dbReference type="Pfam" id="PF03447"/>
    </source>
</evidence>
<accession>A0A7D5GLH9</accession>
<evidence type="ECO:0000256" key="1">
    <source>
        <dbReference type="ARBA" id="ARBA00008331"/>
    </source>
</evidence>
<dbReference type="GO" id="GO:0050661">
    <property type="term" value="F:NADP binding"/>
    <property type="evidence" value="ECO:0007669"/>
    <property type="project" value="InterPro"/>
</dbReference>
<dbReference type="Gene3D" id="3.40.50.720">
    <property type="entry name" value="NAD(P)-binding Rossmann-like Domain"/>
    <property type="match status" value="1"/>
</dbReference>
<dbReference type="AlphaFoldDB" id="A0A7D5GLH9"/>
<evidence type="ECO:0000313" key="4">
    <source>
        <dbReference type="EMBL" id="QLG28027.1"/>
    </source>
</evidence>
<proteinExistence type="inferred from homology"/>
<name>A0A7D5GLH9_9EURY</name>
<dbReference type="Gene3D" id="3.30.360.10">
    <property type="entry name" value="Dihydrodipicolinate Reductase, domain 2"/>
    <property type="match status" value="1"/>
</dbReference>
<organism evidence="4 5">
    <name type="scientific">Halorarum halophilum</name>
    <dbReference type="NCBI Taxonomy" id="2743090"/>
    <lineage>
        <taxon>Archaea</taxon>
        <taxon>Methanobacteriati</taxon>
        <taxon>Methanobacteriota</taxon>
        <taxon>Stenosarchaea group</taxon>
        <taxon>Halobacteria</taxon>
        <taxon>Halobacteriales</taxon>
        <taxon>Haloferacaceae</taxon>
        <taxon>Halorarum</taxon>
    </lineage>
</organism>
<dbReference type="InterPro" id="IPR002811">
    <property type="entry name" value="Asp_DH"/>
</dbReference>
<dbReference type="KEGG" id="halg:HUG10_10880"/>
<dbReference type="PANTHER" id="PTHR31873">
    <property type="entry name" value="L-ASPARTATE DEHYDROGENASE-RELATED"/>
    <property type="match status" value="1"/>
</dbReference>
<dbReference type="EMBL" id="CP058529">
    <property type="protein sequence ID" value="QLG28027.1"/>
    <property type="molecule type" value="Genomic_DNA"/>
</dbReference>
<dbReference type="GeneID" id="56029343"/>
<feature type="domain" description="Aspartate dehydrogenase" evidence="2">
    <location>
        <begin position="160"/>
        <end position="227"/>
    </location>
</feature>
<evidence type="ECO:0000259" key="2">
    <source>
        <dbReference type="Pfam" id="PF01958"/>
    </source>
</evidence>
<dbReference type="SUPFAM" id="SSF55347">
    <property type="entry name" value="Glyceraldehyde-3-phosphate dehydrogenase-like, C-terminal domain"/>
    <property type="match status" value="1"/>
</dbReference>
<dbReference type="GO" id="GO:0009435">
    <property type="term" value="P:NAD+ biosynthetic process"/>
    <property type="evidence" value="ECO:0007669"/>
    <property type="project" value="InterPro"/>
</dbReference>
<dbReference type="SUPFAM" id="SSF51735">
    <property type="entry name" value="NAD(P)-binding Rossmann-fold domains"/>
    <property type="match status" value="1"/>
</dbReference>
<gene>
    <name evidence="4" type="ORF">HUG10_10880</name>
</gene>
<dbReference type="RefSeq" id="WP_179169602.1">
    <property type="nucleotide sequence ID" value="NZ_CP058529.1"/>
</dbReference>
<dbReference type="Proteomes" id="UP000509750">
    <property type="component" value="Chromosome"/>
</dbReference>
<protein>
    <submittedName>
        <fullName evidence="4">DUF108 domain-containing protein</fullName>
    </submittedName>
</protein>
<comment type="similarity">
    <text evidence="1">Belongs to the L-aspartate dehydrogenase family.</text>
</comment>